<accession>T0SBL8</accession>
<dbReference type="AlphaFoldDB" id="T0SBL8"/>
<evidence type="ECO:0000256" key="4">
    <source>
        <dbReference type="ARBA" id="ARBA00023136"/>
    </source>
</evidence>
<keyword evidence="9" id="KW-1185">Reference proteome</keyword>
<proteinExistence type="predicted"/>
<dbReference type="InParanoid" id="T0SBL8"/>
<evidence type="ECO:0000313" key="9">
    <source>
        <dbReference type="Proteomes" id="UP000030762"/>
    </source>
</evidence>
<evidence type="ECO:0000313" key="8">
    <source>
        <dbReference type="EMBL" id="EQC40162.1"/>
    </source>
</evidence>
<dbReference type="OMA" id="KYFCVFL"/>
<feature type="transmembrane region" description="Helical" evidence="6">
    <location>
        <begin position="264"/>
        <end position="291"/>
    </location>
</feature>
<comment type="subcellular location">
    <subcellularLocation>
        <location evidence="1">Membrane</location>
        <topology evidence="1">Multi-pass membrane protein</topology>
    </subcellularLocation>
</comment>
<dbReference type="EMBL" id="JH767137">
    <property type="protein sequence ID" value="EQC40162.1"/>
    <property type="molecule type" value="Genomic_DNA"/>
</dbReference>
<reference evidence="8 9" key="1">
    <citation type="submission" date="2012-04" db="EMBL/GenBank/DDBJ databases">
        <title>The Genome Sequence of Saprolegnia declina VS20.</title>
        <authorList>
            <consortium name="The Broad Institute Genome Sequencing Platform"/>
            <person name="Russ C."/>
            <person name="Nusbaum C."/>
            <person name="Tyler B."/>
            <person name="van West P."/>
            <person name="Dieguez-Uribeondo J."/>
            <person name="de Bruijn I."/>
            <person name="Tripathy S."/>
            <person name="Jiang R."/>
            <person name="Young S.K."/>
            <person name="Zeng Q."/>
            <person name="Gargeya S."/>
            <person name="Fitzgerald M."/>
            <person name="Haas B."/>
            <person name="Abouelleil A."/>
            <person name="Alvarado L."/>
            <person name="Arachchi H.M."/>
            <person name="Berlin A."/>
            <person name="Chapman S.B."/>
            <person name="Goldberg J."/>
            <person name="Griggs A."/>
            <person name="Gujja S."/>
            <person name="Hansen M."/>
            <person name="Howarth C."/>
            <person name="Imamovic A."/>
            <person name="Larimer J."/>
            <person name="McCowen C."/>
            <person name="Montmayeur A."/>
            <person name="Murphy C."/>
            <person name="Neiman D."/>
            <person name="Pearson M."/>
            <person name="Priest M."/>
            <person name="Roberts A."/>
            <person name="Saif S."/>
            <person name="Shea T."/>
            <person name="Sisk P."/>
            <person name="Sykes S."/>
            <person name="Wortman J."/>
            <person name="Nusbaum C."/>
            <person name="Birren B."/>
        </authorList>
    </citation>
    <scope>NUCLEOTIDE SEQUENCE [LARGE SCALE GENOMIC DNA]</scope>
    <source>
        <strain evidence="8 9">VS20</strain>
    </source>
</reference>
<dbReference type="PANTHER" id="PTHR12308:SF73">
    <property type="entry name" value="ANOCTAMIN"/>
    <property type="match status" value="1"/>
</dbReference>
<dbReference type="InterPro" id="IPR049452">
    <property type="entry name" value="Anoctamin_TM"/>
</dbReference>
<dbReference type="Proteomes" id="UP000030762">
    <property type="component" value="Unassembled WGS sequence"/>
</dbReference>
<feature type="transmembrane region" description="Helical" evidence="6">
    <location>
        <begin position="477"/>
        <end position="497"/>
    </location>
</feature>
<keyword evidence="2 6" id="KW-0812">Transmembrane</keyword>
<evidence type="ECO:0000259" key="7">
    <source>
        <dbReference type="Pfam" id="PF04547"/>
    </source>
</evidence>
<dbReference type="GeneID" id="19943539"/>
<feature type="domain" description="Anoctamin transmembrane" evidence="7">
    <location>
        <begin position="257"/>
        <end position="813"/>
    </location>
</feature>
<feature type="transmembrane region" description="Helical" evidence="6">
    <location>
        <begin position="419"/>
        <end position="440"/>
    </location>
</feature>
<keyword evidence="4 6" id="KW-0472">Membrane</keyword>
<evidence type="ECO:0000256" key="5">
    <source>
        <dbReference type="SAM" id="MobiDB-lite"/>
    </source>
</evidence>
<dbReference type="InterPro" id="IPR007632">
    <property type="entry name" value="Anoctamin"/>
</dbReference>
<feature type="transmembrane region" description="Helical" evidence="6">
    <location>
        <begin position="778"/>
        <end position="798"/>
    </location>
</feature>
<evidence type="ECO:0000256" key="3">
    <source>
        <dbReference type="ARBA" id="ARBA00022989"/>
    </source>
</evidence>
<dbReference type="eggNOG" id="KOG2513">
    <property type="taxonomic scope" value="Eukaryota"/>
</dbReference>
<dbReference type="GO" id="GO:0005254">
    <property type="term" value="F:chloride channel activity"/>
    <property type="evidence" value="ECO:0007669"/>
    <property type="project" value="TreeGrafter"/>
</dbReference>
<evidence type="ECO:0000256" key="2">
    <source>
        <dbReference type="ARBA" id="ARBA00022692"/>
    </source>
</evidence>
<feature type="transmembrane region" description="Helical" evidence="6">
    <location>
        <begin position="377"/>
        <end position="398"/>
    </location>
</feature>
<name>T0SBL8_SAPDV</name>
<feature type="region of interest" description="Disordered" evidence="5">
    <location>
        <begin position="838"/>
        <end position="877"/>
    </location>
</feature>
<gene>
    <name evidence="8" type="ORF">SDRG_02812</name>
</gene>
<feature type="transmembrane region" description="Helical" evidence="6">
    <location>
        <begin position="303"/>
        <end position="323"/>
    </location>
</feature>
<feature type="transmembrane region" description="Helical" evidence="6">
    <location>
        <begin position="708"/>
        <end position="732"/>
    </location>
</feature>
<evidence type="ECO:0000256" key="1">
    <source>
        <dbReference type="ARBA" id="ARBA00004141"/>
    </source>
</evidence>
<keyword evidence="3 6" id="KW-1133">Transmembrane helix</keyword>
<dbReference type="PANTHER" id="PTHR12308">
    <property type="entry name" value="ANOCTAMIN"/>
    <property type="match status" value="1"/>
</dbReference>
<dbReference type="GO" id="GO:0016020">
    <property type="term" value="C:membrane"/>
    <property type="evidence" value="ECO:0007669"/>
    <property type="project" value="UniProtKB-SubCell"/>
</dbReference>
<dbReference type="Pfam" id="PF04547">
    <property type="entry name" value="Anoctamin"/>
    <property type="match status" value="1"/>
</dbReference>
<protein>
    <recommendedName>
        <fullName evidence="7">Anoctamin transmembrane domain-containing protein</fullName>
    </recommendedName>
</protein>
<feature type="transmembrane region" description="Helical" evidence="6">
    <location>
        <begin position="550"/>
        <end position="572"/>
    </location>
</feature>
<organism evidence="8 9">
    <name type="scientific">Saprolegnia diclina (strain VS20)</name>
    <dbReference type="NCBI Taxonomy" id="1156394"/>
    <lineage>
        <taxon>Eukaryota</taxon>
        <taxon>Sar</taxon>
        <taxon>Stramenopiles</taxon>
        <taxon>Oomycota</taxon>
        <taxon>Saprolegniomycetes</taxon>
        <taxon>Saprolegniales</taxon>
        <taxon>Saprolegniaceae</taxon>
        <taxon>Saprolegnia</taxon>
    </lineage>
</organism>
<sequence length="877" mass="99281">MMLGVGEDVHLDDVASIQRPGLAHAASVPSMASSMRPSLAYSKSPRHVGAVGKFRYLTPADLQSSSGQAPYDYVVIVHRSVRAIADEGWCWPTSAAERLGFRRLCMVSSPLLEDGEDEHRRLVEKLCAQGLLIDIIDGGHSSSSEMTSEYLLLLVRVSDEVATAYAKKFRRKLWLDHGGVSDMPQDFVDAEKPITPAERIEIVQFIIEQRAQLSMSDRWLHTMLPVHDTKSTNALVTDFIFSTDLERRNSAFVDSLRHNFGEKVAYYFALMHFYTKALVPIALGGVIMQVLRHTLPMTTYMRLLPIWGLLVSVVWSFSFLKAWDRRNAHMQFEWNNKLIVKQIEYPNRDFHGDDVHDSLIGEPIKVYAAWKRYPTHVLGVLFLLCQTALMLMLVALWVSIYEMIKDKYKASSGFLSKQWCLILLEGIVFGFFVDVVQWNLVVTNMGRLFTIWENYKTEEAYERALITKLFGMDFLNYFTWFFSLAFVYVIPGWGNALTNGLNTLVFQDPSNCCFGPDLQSPTLCARCPNGAAPCVPCRGYFTFDRRHVDLSAMFVTPIIVTQLLNIVLGVLMPLLSKIQGERARAAADRAAQDRVRQGGSMKILGSLDYDASNAHFSNKDQTRYLEYTATEIEILNQKARDVLFESEQTAYDPYNDFHTLTVQFGFTVMFSILWPPMPMACLLINLLKVRTDGYRLCRTLKRPHPRKANGIGTWRSIFSAFAYIAVLINVLLVCLSTGAMEFYSPSCVQEYASELAKEGKTLQDFVFGPNFDCVSPTLRLVVILVLEHLFLLFVYVAMRRVSSVPLSLERIMAARELAFKKMLESCENVLPLARKCPEATPPACAPRRPATSAKGPRRLSKPSFEKAELARQWADTP</sequence>
<evidence type="ECO:0000256" key="6">
    <source>
        <dbReference type="SAM" id="Phobius"/>
    </source>
</evidence>
<dbReference type="VEuPathDB" id="FungiDB:SDRG_02812"/>
<dbReference type="OrthoDB" id="296386at2759"/>
<dbReference type="RefSeq" id="XP_008606636.1">
    <property type="nucleotide sequence ID" value="XM_008608414.1"/>
</dbReference>